<evidence type="ECO:0000313" key="3">
    <source>
        <dbReference type="EMBL" id="CAB9519215.1"/>
    </source>
</evidence>
<evidence type="ECO:0000256" key="2">
    <source>
        <dbReference type="SAM" id="SignalP"/>
    </source>
</evidence>
<reference evidence="3" key="1">
    <citation type="submission" date="2020-06" db="EMBL/GenBank/DDBJ databases">
        <authorList>
            <consortium name="Plant Systems Biology data submission"/>
        </authorList>
    </citation>
    <scope>NUCLEOTIDE SEQUENCE</scope>
    <source>
        <strain evidence="3">D6</strain>
    </source>
</reference>
<organism evidence="3 4">
    <name type="scientific">Seminavis robusta</name>
    <dbReference type="NCBI Taxonomy" id="568900"/>
    <lineage>
        <taxon>Eukaryota</taxon>
        <taxon>Sar</taxon>
        <taxon>Stramenopiles</taxon>
        <taxon>Ochrophyta</taxon>
        <taxon>Bacillariophyta</taxon>
        <taxon>Bacillariophyceae</taxon>
        <taxon>Bacillariophycidae</taxon>
        <taxon>Naviculales</taxon>
        <taxon>Naviculaceae</taxon>
        <taxon>Seminavis</taxon>
    </lineage>
</organism>
<feature type="chain" id="PRO_5040337770" evidence="2">
    <location>
        <begin position="34"/>
        <end position="193"/>
    </location>
</feature>
<feature type="signal peptide" evidence="2">
    <location>
        <begin position="1"/>
        <end position="33"/>
    </location>
</feature>
<protein>
    <submittedName>
        <fullName evidence="3">Uncharacterized protein</fullName>
    </submittedName>
</protein>
<dbReference type="AlphaFoldDB" id="A0A9N8EIQ0"/>
<gene>
    <name evidence="3" type="ORF">SEMRO_998_G229530.1</name>
</gene>
<proteinExistence type="predicted"/>
<sequence>MSSSNASRMKLSLLFSALFAVGLLASTAVVVESYVPRPPYSYQSVSGRLHVAPIRMFGLEPPSSRAEEQEVTAASNIARRHLMRQLFSVVVTASSFAAIPPKPVAALKPRNEQLCGTGFFTNYLEYKCTDIGDISDEGQATTLSSSQEGAADSLLNKLNLSFEEEDSPSSTSTSNVDQNESTNDKKDSKADTS</sequence>
<keyword evidence="4" id="KW-1185">Reference proteome</keyword>
<dbReference type="InterPro" id="IPR010916">
    <property type="entry name" value="TonB_box_CS"/>
</dbReference>
<feature type="region of interest" description="Disordered" evidence="1">
    <location>
        <begin position="160"/>
        <end position="193"/>
    </location>
</feature>
<dbReference type="PROSITE" id="PS00430">
    <property type="entry name" value="TONB_DEPENDENT_REC_1"/>
    <property type="match status" value="1"/>
</dbReference>
<dbReference type="EMBL" id="CAICTM010000996">
    <property type="protein sequence ID" value="CAB9519215.1"/>
    <property type="molecule type" value="Genomic_DNA"/>
</dbReference>
<keyword evidence="2" id="KW-0732">Signal</keyword>
<dbReference type="Proteomes" id="UP001153069">
    <property type="component" value="Unassembled WGS sequence"/>
</dbReference>
<comment type="caution">
    <text evidence="3">The sequence shown here is derived from an EMBL/GenBank/DDBJ whole genome shotgun (WGS) entry which is preliminary data.</text>
</comment>
<accession>A0A9N8EIQ0</accession>
<feature type="compositionally biased region" description="Basic and acidic residues" evidence="1">
    <location>
        <begin position="182"/>
        <end position="193"/>
    </location>
</feature>
<dbReference type="OrthoDB" id="49137at2759"/>
<name>A0A9N8EIQ0_9STRA</name>
<evidence type="ECO:0000256" key="1">
    <source>
        <dbReference type="SAM" id="MobiDB-lite"/>
    </source>
</evidence>
<evidence type="ECO:0000313" key="4">
    <source>
        <dbReference type="Proteomes" id="UP001153069"/>
    </source>
</evidence>